<dbReference type="InterPro" id="IPR036097">
    <property type="entry name" value="HisK_dim/P_sf"/>
</dbReference>
<feature type="transmembrane region" description="Helical" evidence="11">
    <location>
        <begin position="166"/>
        <end position="187"/>
    </location>
</feature>
<evidence type="ECO:0000313" key="13">
    <source>
        <dbReference type="EMBL" id="MBG9389412.1"/>
    </source>
</evidence>
<keyword evidence="6 11" id="KW-0812">Transmembrane</keyword>
<evidence type="ECO:0000259" key="12">
    <source>
        <dbReference type="PROSITE" id="PS50109"/>
    </source>
</evidence>
<reference evidence="13" key="1">
    <citation type="submission" date="2020-11" db="EMBL/GenBank/DDBJ databases">
        <title>Bacterial whole genome sequence for Caenimonas sp. DR4.4.</title>
        <authorList>
            <person name="Le V."/>
            <person name="Ko S.-R."/>
            <person name="Ahn C.-Y."/>
            <person name="Oh H.-M."/>
        </authorList>
    </citation>
    <scope>NUCLEOTIDE SEQUENCE</scope>
    <source>
        <strain evidence="13">DR4.4</strain>
    </source>
</reference>
<keyword evidence="10 11" id="KW-0472">Membrane</keyword>
<accession>A0A931H6L8</accession>
<dbReference type="PRINTS" id="PR00344">
    <property type="entry name" value="BCTRLSENSOR"/>
</dbReference>
<evidence type="ECO:0000256" key="9">
    <source>
        <dbReference type="ARBA" id="ARBA00023012"/>
    </source>
</evidence>
<feature type="transmembrane region" description="Helical" evidence="11">
    <location>
        <begin position="31"/>
        <end position="53"/>
    </location>
</feature>
<keyword evidence="9" id="KW-0902">Two-component regulatory system</keyword>
<evidence type="ECO:0000256" key="8">
    <source>
        <dbReference type="ARBA" id="ARBA00022989"/>
    </source>
</evidence>
<dbReference type="InterPro" id="IPR036890">
    <property type="entry name" value="HATPase_C_sf"/>
</dbReference>
<evidence type="ECO:0000256" key="3">
    <source>
        <dbReference type="ARBA" id="ARBA00012438"/>
    </source>
</evidence>
<dbReference type="CDD" id="cd00082">
    <property type="entry name" value="HisKA"/>
    <property type="match status" value="1"/>
</dbReference>
<evidence type="ECO:0000256" key="1">
    <source>
        <dbReference type="ARBA" id="ARBA00000085"/>
    </source>
</evidence>
<dbReference type="PANTHER" id="PTHR45436">
    <property type="entry name" value="SENSOR HISTIDINE KINASE YKOH"/>
    <property type="match status" value="1"/>
</dbReference>
<keyword evidence="4" id="KW-0597">Phosphoprotein</keyword>
<keyword evidence="7 13" id="KW-0418">Kinase</keyword>
<gene>
    <name evidence="13" type="ORF">I5803_15380</name>
</gene>
<dbReference type="InterPro" id="IPR005467">
    <property type="entry name" value="His_kinase_dom"/>
</dbReference>
<protein>
    <recommendedName>
        <fullName evidence="3">histidine kinase</fullName>
        <ecNumber evidence="3">2.7.13.3</ecNumber>
    </recommendedName>
</protein>
<dbReference type="RefSeq" id="WP_196987210.1">
    <property type="nucleotide sequence ID" value="NZ_JADWYS010000001.1"/>
</dbReference>
<evidence type="ECO:0000256" key="4">
    <source>
        <dbReference type="ARBA" id="ARBA00022553"/>
    </source>
</evidence>
<organism evidence="13 14">
    <name type="scientific">Caenimonas aquaedulcis</name>
    <dbReference type="NCBI Taxonomy" id="2793270"/>
    <lineage>
        <taxon>Bacteria</taxon>
        <taxon>Pseudomonadati</taxon>
        <taxon>Pseudomonadota</taxon>
        <taxon>Betaproteobacteria</taxon>
        <taxon>Burkholderiales</taxon>
        <taxon>Comamonadaceae</taxon>
        <taxon>Caenimonas</taxon>
    </lineage>
</organism>
<name>A0A931H6L8_9BURK</name>
<dbReference type="CDD" id="cd00075">
    <property type="entry name" value="HATPase"/>
    <property type="match status" value="1"/>
</dbReference>
<keyword evidence="14" id="KW-1185">Reference proteome</keyword>
<evidence type="ECO:0000256" key="5">
    <source>
        <dbReference type="ARBA" id="ARBA00022679"/>
    </source>
</evidence>
<dbReference type="InterPro" id="IPR050428">
    <property type="entry name" value="TCS_sensor_his_kinase"/>
</dbReference>
<dbReference type="InterPro" id="IPR003594">
    <property type="entry name" value="HATPase_dom"/>
</dbReference>
<dbReference type="EC" id="2.7.13.3" evidence="3"/>
<dbReference type="SUPFAM" id="SSF47384">
    <property type="entry name" value="Homodimeric domain of signal transducing histidine kinase"/>
    <property type="match status" value="1"/>
</dbReference>
<dbReference type="InterPro" id="IPR003661">
    <property type="entry name" value="HisK_dim/P_dom"/>
</dbReference>
<dbReference type="SMART" id="SM00388">
    <property type="entry name" value="HisKA"/>
    <property type="match status" value="1"/>
</dbReference>
<keyword evidence="5" id="KW-0808">Transferase</keyword>
<evidence type="ECO:0000256" key="7">
    <source>
        <dbReference type="ARBA" id="ARBA00022777"/>
    </source>
</evidence>
<comment type="caution">
    <text evidence="13">The sequence shown here is derived from an EMBL/GenBank/DDBJ whole genome shotgun (WGS) entry which is preliminary data.</text>
</comment>
<dbReference type="AlphaFoldDB" id="A0A931H6L8"/>
<evidence type="ECO:0000256" key="2">
    <source>
        <dbReference type="ARBA" id="ARBA00004141"/>
    </source>
</evidence>
<sequence length="462" mass="50619">MRFHAEPIARQHARFNVFPEGRLCSLRRAMLLWLVPLFLVVGAASAAFSYFSYCRMVGEFMDDQMQQLGQSIAAQGEHMVPPAQSAERIRDWGAYVVQVWTPDGRLQATSWAPLAAPLQAETGFHDVTASDARWRLYTSPPGGPGKRQVQIFQSEAFRDTLAAERAASALAPVLILLPLSILVLWLLSGAMSRAVQDIGREAQQQDLNSPQGLSTDRVPAELRPMVVSFNMLLSRLRESFAMKRRFVQDAAHELRTPLTAVALQLENVRRDMPDGACQQSFAQLEAGVQRAQRLVDQLLKLSRQEAPVVDADTTLDLQAQLTESIGALIALADQRGIDLGLVADENARPVTLKCSASDLRSVVDNLIENALRYTPPGGVVDVRLVTNEATPAIEVIDTGPGIPEDMLPRVFDRFFRVPGSTVNGSGLGLAIAQAAAERCGLRIVLRNRTDRSGLIARVEAAR</sequence>
<feature type="domain" description="Histidine kinase" evidence="12">
    <location>
        <begin position="249"/>
        <end position="462"/>
    </location>
</feature>
<evidence type="ECO:0000313" key="14">
    <source>
        <dbReference type="Proteomes" id="UP000651050"/>
    </source>
</evidence>
<dbReference type="Pfam" id="PF00512">
    <property type="entry name" value="HisKA"/>
    <property type="match status" value="1"/>
</dbReference>
<dbReference type="EMBL" id="JADWYS010000001">
    <property type="protein sequence ID" value="MBG9389412.1"/>
    <property type="molecule type" value="Genomic_DNA"/>
</dbReference>
<dbReference type="Gene3D" id="3.30.565.10">
    <property type="entry name" value="Histidine kinase-like ATPase, C-terminal domain"/>
    <property type="match status" value="1"/>
</dbReference>
<proteinExistence type="predicted"/>
<dbReference type="PROSITE" id="PS50109">
    <property type="entry name" value="HIS_KIN"/>
    <property type="match status" value="1"/>
</dbReference>
<evidence type="ECO:0000256" key="11">
    <source>
        <dbReference type="SAM" id="Phobius"/>
    </source>
</evidence>
<dbReference type="GO" id="GO:0005886">
    <property type="term" value="C:plasma membrane"/>
    <property type="evidence" value="ECO:0007669"/>
    <property type="project" value="TreeGrafter"/>
</dbReference>
<dbReference type="Pfam" id="PF02518">
    <property type="entry name" value="HATPase_c"/>
    <property type="match status" value="1"/>
</dbReference>
<dbReference type="PANTHER" id="PTHR45436:SF15">
    <property type="entry name" value="SENSOR HISTIDINE KINASE CUSS"/>
    <property type="match status" value="1"/>
</dbReference>
<comment type="catalytic activity">
    <reaction evidence="1">
        <text>ATP + protein L-histidine = ADP + protein N-phospho-L-histidine.</text>
        <dbReference type="EC" id="2.7.13.3"/>
    </reaction>
</comment>
<comment type="subcellular location">
    <subcellularLocation>
        <location evidence="2">Membrane</location>
        <topology evidence="2">Multi-pass membrane protein</topology>
    </subcellularLocation>
</comment>
<dbReference type="InterPro" id="IPR004358">
    <property type="entry name" value="Sig_transdc_His_kin-like_C"/>
</dbReference>
<dbReference type="SUPFAM" id="SSF55874">
    <property type="entry name" value="ATPase domain of HSP90 chaperone/DNA topoisomerase II/histidine kinase"/>
    <property type="match status" value="1"/>
</dbReference>
<dbReference type="Proteomes" id="UP000651050">
    <property type="component" value="Unassembled WGS sequence"/>
</dbReference>
<dbReference type="GO" id="GO:0000155">
    <property type="term" value="F:phosphorelay sensor kinase activity"/>
    <property type="evidence" value="ECO:0007669"/>
    <property type="project" value="InterPro"/>
</dbReference>
<evidence type="ECO:0000256" key="10">
    <source>
        <dbReference type="ARBA" id="ARBA00023136"/>
    </source>
</evidence>
<evidence type="ECO:0000256" key="6">
    <source>
        <dbReference type="ARBA" id="ARBA00022692"/>
    </source>
</evidence>
<keyword evidence="8 11" id="KW-1133">Transmembrane helix</keyword>
<dbReference type="SMART" id="SM00387">
    <property type="entry name" value="HATPase_c"/>
    <property type="match status" value="1"/>
</dbReference>
<dbReference type="Gene3D" id="1.10.287.130">
    <property type="match status" value="1"/>
</dbReference>